<dbReference type="OrthoDB" id="7331188at2"/>
<keyword evidence="3" id="KW-1185">Reference proteome</keyword>
<dbReference type="AlphaFoldDB" id="A0A5B8XC82"/>
<dbReference type="RefSeq" id="WP_146820260.1">
    <property type="nucleotide sequence ID" value="NZ_CP029077.1"/>
</dbReference>
<reference evidence="2 3" key="1">
    <citation type="journal article" date="2019" name="ISME J.">
        <title>Deianiraea, an extracellular bacterium associated with the ciliate Paramecium, suggests an alternative scenario for the evolution of Rickettsiales.</title>
        <authorList>
            <person name="Castelli M."/>
            <person name="Sabaneyeva E."/>
            <person name="Lanzoni O."/>
            <person name="Lebedeva N."/>
            <person name="Floriano A.M."/>
            <person name="Gaiarsa S."/>
            <person name="Benken K."/>
            <person name="Modeo L."/>
            <person name="Bandi C."/>
            <person name="Potekhin A."/>
            <person name="Sassera D."/>
            <person name="Petroni G."/>
        </authorList>
    </citation>
    <scope>NUCLEOTIDE SEQUENCE [LARGE SCALE GENOMIC DNA]</scope>
    <source>
        <strain evidence="2">CyL4-1</strain>
    </source>
</reference>
<proteinExistence type="predicted"/>
<feature type="region of interest" description="Disordered" evidence="1">
    <location>
        <begin position="301"/>
        <end position="322"/>
    </location>
</feature>
<evidence type="ECO:0000313" key="3">
    <source>
        <dbReference type="Proteomes" id="UP000321934"/>
    </source>
</evidence>
<dbReference type="Proteomes" id="UP000321934">
    <property type="component" value="Chromosome"/>
</dbReference>
<dbReference type="EMBL" id="CP029077">
    <property type="protein sequence ID" value="QED22953.1"/>
    <property type="molecule type" value="Genomic_DNA"/>
</dbReference>
<accession>A0A5B8XC82</accession>
<evidence type="ECO:0000313" key="2">
    <source>
        <dbReference type="EMBL" id="QED22953.1"/>
    </source>
</evidence>
<evidence type="ECO:0000256" key="1">
    <source>
        <dbReference type="SAM" id="MobiDB-lite"/>
    </source>
</evidence>
<gene>
    <name evidence="2" type="ORF">Deia_00142</name>
</gene>
<protein>
    <submittedName>
        <fullName evidence="2">Uncharacterized protein</fullName>
    </submittedName>
</protein>
<name>A0A5B8XC82_9RICK</name>
<organism evidence="2 3">
    <name type="scientific">Candidatus Deianiraea vastatrix</name>
    <dbReference type="NCBI Taxonomy" id="2163644"/>
    <lineage>
        <taxon>Bacteria</taxon>
        <taxon>Pseudomonadati</taxon>
        <taxon>Pseudomonadota</taxon>
        <taxon>Alphaproteobacteria</taxon>
        <taxon>Rickettsiales</taxon>
        <taxon>Candidatus Deianiraeaceae</taxon>
        <taxon>Candidatus Deianiraea</taxon>
    </lineage>
</organism>
<sequence length="551" mass="64471">MEQPKPTLDLTEEKDRNDLMQNIINRFYKAGEGEVNNSELHGARHIAHTNFIARKVFELYKKHDKAIFGNVDNIQLEKILIALAFHDSSRVNEGFDNDEVSSAILFLYFAITKNLMTAKEAIQLAFAIAMKDDEKTCNNSQFRELHNFLSDNSGNNIENIKKYIPNEKHTKIQKCIGYDFKWLQSARSEYNKNNGIEFNNFYKAARIIIHEADCLDIGRLFGKNGFRNNCTEYYKKFGPLGDGQVKNMNAFNEFEALKNVFVPVTHAEQQKNPPDDYFKSNYNNIEKEFNAKQQLYQVQYQKQDKPQTQNPDQLKQQQELEEQKRQEELKLQKKQQEELEEKKRQEELELQKKQQEELEKLKQQEELEQQNQLHIYKNVKGDIYKINTDIYSRIRIKQNKNRMQTTFTHDLIINQMSEILTLAINNTKAKYPQQCGTLLDNIYFITFVINFAIAKKKVGNSSVNEWKDYYKEEFPNNNALNANLENEFKVAKELSYQYQKIAQQQYGFLTGRCKHLRKTGLVGQRLSRIPEKHVSAIAHAAISASPQAPQT</sequence>